<feature type="transmembrane region" description="Helical" evidence="5">
    <location>
        <begin position="172"/>
        <end position="191"/>
    </location>
</feature>
<keyword evidence="1" id="KW-0479">Metal-binding</keyword>
<evidence type="ECO:0000256" key="5">
    <source>
        <dbReference type="SAM" id="Phobius"/>
    </source>
</evidence>
<protein>
    <recommendedName>
        <fullName evidence="6">GRF-type domain-containing protein</fullName>
    </recommendedName>
</protein>
<evidence type="ECO:0000313" key="8">
    <source>
        <dbReference type="Proteomes" id="UP001177003"/>
    </source>
</evidence>
<evidence type="ECO:0000256" key="3">
    <source>
        <dbReference type="ARBA" id="ARBA00022833"/>
    </source>
</evidence>
<dbReference type="Pfam" id="PF06839">
    <property type="entry name" value="Zn_ribbon_GRF"/>
    <property type="match status" value="1"/>
</dbReference>
<proteinExistence type="predicted"/>
<organism evidence="7 8">
    <name type="scientific">Lactuca saligna</name>
    <name type="common">Willowleaf lettuce</name>
    <dbReference type="NCBI Taxonomy" id="75948"/>
    <lineage>
        <taxon>Eukaryota</taxon>
        <taxon>Viridiplantae</taxon>
        <taxon>Streptophyta</taxon>
        <taxon>Embryophyta</taxon>
        <taxon>Tracheophyta</taxon>
        <taxon>Spermatophyta</taxon>
        <taxon>Magnoliopsida</taxon>
        <taxon>eudicotyledons</taxon>
        <taxon>Gunneridae</taxon>
        <taxon>Pentapetalae</taxon>
        <taxon>asterids</taxon>
        <taxon>campanulids</taxon>
        <taxon>Asterales</taxon>
        <taxon>Asteraceae</taxon>
        <taxon>Cichorioideae</taxon>
        <taxon>Cichorieae</taxon>
        <taxon>Lactucinae</taxon>
        <taxon>Lactuca</taxon>
    </lineage>
</organism>
<dbReference type="AlphaFoldDB" id="A0AA35VIA8"/>
<keyword evidence="8" id="KW-1185">Reference proteome</keyword>
<gene>
    <name evidence="7" type="ORF">LSALG_LOCUS1205</name>
</gene>
<dbReference type="InterPro" id="IPR010666">
    <property type="entry name" value="Znf_GRF"/>
</dbReference>
<dbReference type="PROSITE" id="PS51999">
    <property type="entry name" value="ZF_GRF"/>
    <property type="match status" value="1"/>
</dbReference>
<dbReference type="GO" id="GO:0008270">
    <property type="term" value="F:zinc ion binding"/>
    <property type="evidence" value="ECO:0007669"/>
    <property type="project" value="UniProtKB-KW"/>
</dbReference>
<keyword evidence="2 4" id="KW-0863">Zinc-finger</keyword>
<name>A0AA35VIA8_LACSI</name>
<sequence length="193" mass="21514">MEPTPPPSPDTINSNNSISSRDGLYLNDLHTIFCDCGDKIAEQKGDVERMKEEMGRNYLHSRVDVLNMQQRFDKVEKQIKAIALLVVGLVVLAALGNNEAKMVKCSCGCLAIIRMSSTPSNPGRPFYACPTKGPRNGFICWVEEADSKNMSVEAVMIAGLARSKKKLESKIWKLKMSLVLSWIIFFGIIVYKL</sequence>
<dbReference type="Proteomes" id="UP001177003">
    <property type="component" value="Chromosome 0"/>
</dbReference>
<dbReference type="PANTHER" id="PTHR33248">
    <property type="entry name" value="ZINC ION-BINDING PROTEIN"/>
    <property type="match status" value="1"/>
</dbReference>
<evidence type="ECO:0000259" key="6">
    <source>
        <dbReference type="PROSITE" id="PS51999"/>
    </source>
</evidence>
<keyword evidence="5" id="KW-1133">Transmembrane helix</keyword>
<accession>A0AA35VIA8</accession>
<keyword evidence="3" id="KW-0862">Zinc</keyword>
<evidence type="ECO:0000256" key="1">
    <source>
        <dbReference type="ARBA" id="ARBA00022723"/>
    </source>
</evidence>
<keyword evidence="5" id="KW-0472">Membrane</keyword>
<feature type="transmembrane region" description="Helical" evidence="5">
    <location>
        <begin position="78"/>
        <end position="96"/>
    </location>
</feature>
<keyword evidence="5" id="KW-0812">Transmembrane</keyword>
<feature type="domain" description="GRF-type" evidence="6">
    <location>
        <begin position="105"/>
        <end position="145"/>
    </location>
</feature>
<evidence type="ECO:0000256" key="4">
    <source>
        <dbReference type="PROSITE-ProRule" id="PRU01343"/>
    </source>
</evidence>
<evidence type="ECO:0000256" key="2">
    <source>
        <dbReference type="ARBA" id="ARBA00022771"/>
    </source>
</evidence>
<reference evidence="7" key="1">
    <citation type="submission" date="2023-04" db="EMBL/GenBank/DDBJ databases">
        <authorList>
            <person name="Vijverberg K."/>
            <person name="Xiong W."/>
            <person name="Schranz E."/>
        </authorList>
    </citation>
    <scope>NUCLEOTIDE SEQUENCE</scope>
</reference>
<dbReference type="EMBL" id="OX465086">
    <property type="protein sequence ID" value="CAI9260368.1"/>
    <property type="molecule type" value="Genomic_DNA"/>
</dbReference>
<evidence type="ECO:0000313" key="7">
    <source>
        <dbReference type="EMBL" id="CAI9260368.1"/>
    </source>
</evidence>